<gene>
    <name evidence="1" type="ORF">SAMN04488509_1286</name>
</gene>
<evidence type="ECO:0000313" key="1">
    <source>
        <dbReference type="EMBL" id="SDE14549.1"/>
    </source>
</evidence>
<dbReference type="OrthoDB" id="2020141at2"/>
<organism evidence="1 2">
    <name type="scientific">Aquimonas voraii</name>
    <dbReference type="NCBI Taxonomy" id="265719"/>
    <lineage>
        <taxon>Bacteria</taxon>
        <taxon>Pseudomonadati</taxon>
        <taxon>Pseudomonadota</taxon>
        <taxon>Gammaproteobacteria</taxon>
        <taxon>Lysobacterales</taxon>
        <taxon>Lysobacteraceae</taxon>
        <taxon>Aquimonas</taxon>
    </lineage>
</organism>
<reference evidence="1 2" key="1">
    <citation type="submission" date="2016-10" db="EMBL/GenBank/DDBJ databases">
        <authorList>
            <person name="de Groot N.N."/>
        </authorList>
    </citation>
    <scope>NUCLEOTIDE SEQUENCE [LARGE SCALE GENOMIC DNA]</scope>
    <source>
        <strain evidence="1 2">DSM 16957</strain>
    </source>
</reference>
<dbReference type="AlphaFoldDB" id="A0A1G7AIC2"/>
<dbReference type="EMBL" id="FNAG01000028">
    <property type="protein sequence ID" value="SDE14549.1"/>
    <property type="molecule type" value="Genomic_DNA"/>
</dbReference>
<sequence length="243" mass="25067">MTPIPTDAEQRHETDGRGFAPFPSVAEALLAQARIAIERARAGRSPQSVIVVGQPAWVSDTLQGITALAGELGGVVVRSDASTGASLPALLSPALAAALHSLKGHDKALALVERTERGLAGFTMALQAKFPDLVRLDGPTEAGLADNGDLEFDLAALLESAGQAARAAGSMLVLVVDGLHHLELAELGALIAGLHRCAQSTLPVLLIGGGEPALRARAAMAKSYAERSLVFIECEAPAPTQPR</sequence>
<accession>A0A1G7AIC2</accession>
<evidence type="ECO:0000313" key="2">
    <source>
        <dbReference type="Proteomes" id="UP000199603"/>
    </source>
</evidence>
<dbReference type="Proteomes" id="UP000199603">
    <property type="component" value="Unassembled WGS sequence"/>
</dbReference>
<dbReference type="RefSeq" id="WP_143006783.1">
    <property type="nucleotide sequence ID" value="NZ_FNAG01000028.1"/>
</dbReference>
<name>A0A1G7AIC2_9GAMM</name>
<proteinExistence type="predicted"/>
<keyword evidence="2" id="KW-1185">Reference proteome</keyword>
<dbReference type="STRING" id="265719.SAMN04488509_1286"/>
<protein>
    <submittedName>
        <fullName evidence="1">Uncharacterized protein</fullName>
    </submittedName>
</protein>